<comment type="pathway">
    <text evidence="3 11">Porphyrin-containing compound metabolism; protoheme biosynthesis.</text>
</comment>
<evidence type="ECO:0000256" key="12">
    <source>
        <dbReference type="SAM" id="Phobius"/>
    </source>
</evidence>
<organism evidence="14 15">
    <name type="scientific">Brockia lithotrophica</name>
    <dbReference type="NCBI Taxonomy" id="933949"/>
    <lineage>
        <taxon>Bacteria</taxon>
        <taxon>Bacillati</taxon>
        <taxon>Bacillota</taxon>
        <taxon>Bacilli</taxon>
        <taxon>Bacillales</taxon>
        <taxon>Bacillales Family X. Incertae Sedis</taxon>
        <taxon>Brockia</taxon>
    </lineage>
</organism>
<evidence type="ECO:0000256" key="4">
    <source>
        <dbReference type="ARBA" id="ARBA00008310"/>
    </source>
</evidence>
<dbReference type="SUPFAM" id="SSF51905">
    <property type="entry name" value="FAD/NAD(P)-binding domain"/>
    <property type="match status" value="1"/>
</dbReference>
<reference evidence="14 15" key="1">
    <citation type="submission" date="2017-08" db="EMBL/GenBank/DDBJ databases">
        <title>Burning lignite coal seam in the remote Altai Mountains harbors a hydrogen-driven thermophilic microbial community.</title>
        <authorList>
            <person name="Kadnikov V.V."/>
            <person name="Mardanov A.V."/>
            <person name="Ivasenko D."/>
            <person name="Beletsky A.V."/>
            <person name="Karnachuk O.V."/>
            <person name="Ravin N.V."/>
        </authorList>
    </citation>
    <scope>NUCLEOTIDE SEQUENCE [LARGE SCALE GENOMIC DNA]</scope>
    <source>
        <strain evidence="14">AL31</strain>
    </source>
</reference>
<keyword evidence="9 11" id="KW-0560">Oxidoreductase</keyword>
<comment type="subcellular location">
    <subcellularLocation>
        <location evidence="11">Cytoplasm</location>
    </subcellularLocation>
</comment>
<dbReference type="Gene3D" id="1.10.3110.10">
    <property type="entry name" value="protoporphyrinogen ix oxidase, domain 3"/>
    <property type="match status" value="1"/>
</dbReference>
<comment type="catalytic activity">
    <reaction evidence="1">
        <text>coproporphyrinogen III + 3 O2 = coproporphyrin III + 3 H2O2</text>
        <dbReference type="Rhea" id="RHEA:43436"/>
        <dbReference type="ChEBI" id="CHEBI:15379"/>
        <dbReference type="ChEBI" id="CHEBI:16240"/>
        <dbReference type="ChEBI" id="CHEBI:57309"/>
        <dbReference type="ChEBI" id="CHEBI:131725"/>
        <dbReference type="EC" id="1.3.3.15"/>
    </reaction>
    <physiologicalReaction direction="left-to-right" evidence="1">
        <dbReference type="Rhea" id="RHEA:43437"/>
    </physiologicalReaction>
</comment>
<dbReference type="UniPathway" id="UPA00252"/>
<dbReference type="PANTHER" id="PTHR42923">
    <property type="entry name" value="PROTOPORPHYRINOGEN OXIDASE"/>
    <property type="match status" value="1"/>
</dbReference>
<evidence type="ECO:0000256" key="1">
    <source>
        <dbReference type="ARBA" id="ARBA00001755"/>
    </source>
</evidence>
<dbReference type="EMBL" id="PEBW01000001">
    <property type="protein sequence ID" value="PTQ53369.1"/>
    <property type="molecule type" value="Genomic_DNA"/>
</dbReference>
<evidence type="ECO:0000256" key="9">
    <source>
        <dbReference type="ARBA" id="ARBA00023002"/>
    </source>
</evidence>
<evidence type="ECO:0000256" key="6">
    <source>
        <dbReference type="ARBA" id="ARBA00019046"/>
    </source>
</evidence>
<dbReference type="Proteomes" id="UP000244016">
    <property type="component" value="Unassembled WGS sequence"/>
</dbReference>
<keyword evidence="10 11" id="KW-0350">Heme biosynthesis</keyword>
<feature type="transmembrane region" description="Helical" evidence="12">
    <location>
        <begin position="6"/>
        <end position="23"/>
    </location>
</feature>
<keyword evidence="12" id="KW-1133">Transmembrane helix</keyword>
<keyword evidence="11" id="KW-0963">Cytoplasm</keyword>
<keyword evidence="8 11" id="KW-0274">FAD</keyword>
<evidence type="ECO:0000256" key="10">
    <source>
        <dbReference type="ARBA" id="ARBA00023133"/>
    </source>
</evidence>
<dbReference type="Gene3D" id="3.90.660.20">
    <property type="entry name" value="Protoporphyrinogen oxidase, mitochondrial, domain 2"/>
    <property type="match status" value="1"/>
</dbReference>
<dbReference type="GO" id="GO:0004729">
    <property type="term" value="F:oxygen-dependent protoporphyrinogen oxidase activity"/>
    <property type="evidence" value="ECO:0007669"/>
    <property type="project" value="UniProtKB-UniRule"/>
</dbReference>
<dbReference type="GO" id="GO:0006783">
    <property type="term" value="P:heme biosynthetic process"/>
    <property type="evidence" value="ECO:0007669"/>
    <property type="project" value="UniProtKB-UniRule"/>
</dbReference>
<keyword evidence="12" id="KW-0472">Membrane</keyword>
<dbReference type="InterPro" id="IPR036188">
    <property type="entry name" value="FAD/NAD-bd_sf"/>
</dbReference>
<dbReference type="InterPro" id="IPR002937">
    <property type="entry name" value="Amino_oxidase"/>
</dbReference>
<feature type="domain" description="Amine oxidase" evidence="13">
    <location>
        <begin position="13"/>
        <end position="467"/>
    </location>
</feature>
<evidence type="ECO:0000256" key="8">
    <source>
        <dbReference type="ARBA" id="ARBA00022827"/>
    </source>
</evidence>
<dbReference type="Gene3D" id="3.50.50.60">
    <property type="entry name" value="FAD/NAD(P)-binding domain"/>
    <property type="match status" value="1"/>
</dbReference>
<evidence type="ECO:0000256" key="11">
    <source>
        <dbReference type="RuleBase" id="RU364052"/>
    </source>
</evidence>
<sequence length="478" mass="52251">MNEMRVAVLGGGVSGLAAAYFLVRKKERVPFLRVDVYERAPRLGGVVETHVADGAIVERGPDAFFARDEKIFSVLRELGLEDELVAQNPEAGPTYVYHRGRLLPLPPGTEMGVPRRLLSMVRTPLLSPAGKLRAALDFVLPPLDAPGDVSVGEFFRRRFGDEVVEALIEPLVGTVYGAEADVLSLDTLFPAYRDLERRYRSVLLGLRRSSRPSVRGETKSASRAPGAGRFLTLRSGLEELVRRLARALPPDAVHLQTGVEALAWEDGLWKLVLSTGETVSAFVVVSTLPAWELARLLRGMGREDGAALLEEIPYSSTANVAFRFASPPLLGFSGAAILVPPRERRVVSSVSFTSRKWPHTVPPGESLVRVFVDRRSVERYTADAELREAVEEDLARLLGNLPPVRSALVSRFDRSLALYTVGHKERLARIRTYFANLGLPLVVRGAVFTGVGIPDCLTGGERAADEALEHLAALAKRA</sequence>
<keyword evidence="12" id="KW-0812">Transmembrane</keyword>
<accession>A0A2T5GAZ8</accession>
<dbReference type="NCBIfam" id="TIGR00562">
    <property type="entry name" value="proto_IX_ox"/>
    <property type="match status" value="1"/>
</dbReference>
<dbReference type="SUPFAM" id="SSF54373">
    <property type="entry name" value="FAD-linked reductases, C-terminal domain"/>
    <property type="match status" value="1"/>
</dbReference>
<dbReference type="GO" id="GO:0005737">
    <property type="term" value="C:cytoplasm"/>
    <property type="evidence" value="ECO:0007669"/>
    <property type="project" value="UniProtKB-SubCell"/>
</dbReference>
<evidence type="ECO:0000313" key="14">
    <source>
        <dbReference type="EMBL" id="PTQ53369.1"/>
    </source>
</evidence>
<dbReference type="PANTHER" id="PTHR42923:SF3">
    <property type="entry name" value="PROTOPORPHYRINOGEN OXIDASE"/>
    <property type="match status" value="1"/>
</dbReference>
<dbReference type="InterPro" id="IPR004572">
    <property type="entry name" value="Protoporphyrinogen_oxidase"/>
</dbReference>
<dbReference type="AlphaFoldDB" id="A0A2T5GAZ8"/>
<evidence type="ECO:0000256" key="5">
    <source>
        <dbReference type="ARBA" id="ARBA00012402"/>
    </source>
</evidence>
<comment type="function">
    <text evidence="11">Involved in coproporphyrin-dependent heme b biosynthesis. Catalyzes the oxidation of coproporphyrinogen III to coproporphyrin III.</text>
</comment>
<dbReference type="EC" id="1.3.3.15" evidence="5 11"/>
<evidence type="ECO:0000256" key="2">
    <source>
        <dbReference type="ARBA" id="ARBA00001974"/>
    </source>
</evidence>
<protein>
    <recommendedName>
        <fullName evidence="6 11">Coproporphyrinogen III oxidase</fullName>
        <ecNumber evidence="5 11">1.3.3.15</ecNumber>
    </recommendedName>
</protein>
<evidence type="ECO:0000313" key="15">
    <source>
        <dbReference type="Proteomes" id="UP000244016"/>
    </source>
</evidence>
<evidence type="ECO:0000256" key="7">
    <source>
        <dbReference type="ARBA" id="ARBA00022630"/>
    </source>
</evidence>
<keyword evidence="7 11" id="KW-0285">Flavoprotein</keyword>
<dbReference type="Pfam" id="PF01593">
    <property type="entry name" value="Amino_oxidase"/>
    <property type="match status" value="1"/>
</dbReference>
<comment type="caution">
    <text evidence="14">The sequence shown here is derived from an EMBL/GenBank/DDBJ whole genome shotgun (WGS) entry which is preliminary data.</text>
</comment>
<name>A0A2T5GAZ8_9BACL</name>
<dbReference type="InterPro" id="IPR050464">
    <property type="entry name" value="Zeta_carotene_desat/Oxidored"/>
</dbReference>
<comment type="similarity">
    <text evidence="4 11">Belongs to the protoporphyrinogen/coproporphyrinogen oxidase family. Coproporphyrinogen III oxidase subfamily.</text>
</comment>
<evidence type="ECO:0000256" key="3">
    <source>
        <dbReference type="ARBA" id="ARBA00004744"/>
    </source>
</evidence>
<comment type="cofactor">
    <cofactor evidence="2 11">
        <name>FAD</name>
        <dbReference type="ChEBI" id="CHEBI:57692"/>
    </cofactor>
</comment>
<gene>
    <name evidence="14" type="ORF">BLITH_0449</name>
</gene>
<proteinExistence type="inferred from homology"/>
<evidence type="ECO:0000259" key="13">
    <source>
        <dbReference type="Pfam" id="PF01593"/>
    </source>
</evidence>